<evidence type="ECO:0000313" key="13">
    <source>
        <dbReference type="Proteomes" id="UP000189545"/>
    </source>
</evidence>
<dbReference type="InterPro" id="IPR027417">
    <property type="entry name" value="P-loop_NTPase"/>
</dbReference>
<protein>
    <recommendedName>
        <fullName evidence="9">DNA 3'-5' helicase</fullName>
        <ecNumber evidence="9">5.6.2.4</ecNumber>
    </recommendedName>
</protein>
<dbReference type="EMBL" id="CP014782">
    <property type="protein sequence ID" value="AQS35990.1"/>
    <property type="molecule type" value="Genomic_DNA"/>
</dbReference>
<dbReference type="NCBIfam" id="TIGR00614">
    <property type="entry name" value="recQ_fam"/>
    <property type="match status" value="1"/>
</dbReference>
<evidence type="ECO:0000256" key="3">
    <source>
        <dbReference type="ARBA" id="ARBA00022801"/>
    </source>
</evidence>
<dbReference type="SMART" id="SM00487">
    <property type="entry name" value="DEXDc"/>
    <property type="match status" value="1"/>
</dbReference>
<sequence>MSPHAVISEPHRLLQSYFGFEAFRPGQQDVINTIFSGQSAAAIFPTGSGKSICYQLPAIALPHLTLVVSPLLALMQDQLAFLKEKGISAASIDSTQSREQANEIMRDIRSGQIKILMISVERLNNERFRQFISEIPLSLLVVDEAHCISEWGHNFRPDYLKLPRYRQELNIPQTLLLTATATPKVIEDMGDKFGIARDNVSLTGFYRANLHLAVQGVKRSDKLDTLCQWLQPRQGLSGIIYVTLQQTAEQVAEQLRSRNIPATAYHAGMNSDVRSRIQQEFMSGKQQLIVATIAFGMGIDKSDIRYVVHYDLPKSVENYAQEIGRAGRDGGDSDCLVLANGDNLSTLENFVYGDTPESSAIAVVLDEIIKASHSQSGNKGREWEVVLNSLSAQSNIRPLSLKTLLVYLELFNVIKPTYSYFAEYKYKLLKGEEEILAGFNGERRDFVQAIFNSSDKAKIWFSVNFERLHQDYASDRQRVLKAINYLDEKGMIELQSKQMTQVYDILDPNFSVEALQSSLFERFSQKECSEIERINHLVSFFTSDVCLSQQLAHYFADMNMTAPCATCSVCLGHQAILPPQPYLRPLVELDFNALTEFAIIKLNKASSPVLLSRFLCGLTTPMFTRLKMRACKGHGTLEKYPFGEVKRWVESNLT</sequence>
<evidence type="ECO:0000256" key="6">
    <source>
        <dbReference type="ARBA" id="ARBA00023125"/>
    </source>
</evidence>
<evidence type="ECO:0000256" key="8">
    <source>
        <dbReference type="ARBA" id="ARBA00034617"/>
    </source>
</evidence>
<dbReference type="Pfam" id="PF00270">
    <property type="entry name" value="DEAD"/>
    <property type="match status" value="1"/>
</dbReference>
<keyword evidence="6" id="KW-0238">DNA-binding</keyword>
<dbReference type="InterPro" id="IPR001650">
    <property type="entry name" value="Helicase_C-like"/>
</dbReference>
<keyword evidence="2" id="KW-0547">Nucleotide-binding</keyword>
<evidence type="ECO:0000259" key="11">
    <source>
        <dbReference type="PROSITE" id="PS51194"/>
    </source>
</evidence>
<comment type="catalytic activity">
    <reaction evidence="8">
        <text>Couples ATP hydrolysis with the unwinding of duplex DNA by translocating in the 3'-5' direction.</text>
        <dbReference type="EC" id="5.6.2.4"/>
    </reaction>
</comment>
<dbReference type="Proteomes" id="UP000189545">
    <property type="component" value="Chromosome"/>
</dbReference>
<dbReference type="InterPro" id="IPR002464">
    <property type="entry name" value="DNA/RNA_helicase_DEAH_CS"/>
</dbReference>
<name>A0A1S6HKF1_9GAMM</name>
<dbReference type="SMART" id="SM00490">
    <property type="entry name" value="HELICc"/>
    <property type="match status" value="1"/>
</dbReference>
<keyword evidence="7" id="KW-0413">Isomerase</keyword>
<proteinExistence type="inferred from homology"/>
<dbReference type="GO" id="GO:0006310">
    <property type="term" value="P:DNA recombination"/>
    <property type="evidence" value="ECO:0007669"/>
    <property type="project" value="InterPro"/>
</dbReference>
<dbReference type="GO" id="GO:0005737">
    <property type="term" value="C:cytoplasm"/>
    <property type="evidence" value="ECO:0007669"/>
    <property type="project" value="TreeGrafter"/>
</dbReference>
<dbReference type="OrthoDB" id="9760034at2"/>
<evidence type="ECO:0000256" key="7">
    <source>
        <dbReference type="ARBA" id="ARBA00023235"/>
    </source>
</evidence>
<dbReference type="KEGG" id="spsw:Sps_00798"/>
<evidence type="ECO:0000313" key="12">
    <source>
        <dbReference type="EMBL" id="AQS35990.1"/>
    </source>
</evidence>
<dbReference type="PROSITE" id="PS51194">
    <property type="entry name" value="HELICASE_CTER"/>
    <property type="match status" value="1"/>
</dbReference>
<dbReference type="Pfam" id="PF00271">
    <property type="entry name" value="Helicase_C"/>
    <property type="match status" value="1"/>
</dbReference>
<dbReference type="PROSITE" id="PS00690">
    <property type="entry name" value="DEAH_ATP_HELICASE"/>
    <property type="match status" value="1"/>
</dbReference>
<evidence type="ECO:0000256" key="1">
    <source>
        <dbReference type="ARBA" id="ARBA00005446"/>
    </source>
</evidence>
<dbReference type="Gene3D" id="3.40.50.300">
    <property type="entry name" value="P-loop containing nucleotide triphosphate hydrolases"/>
    <property type="match status" value="2"/>
</dbReference>
<dbReference type="PANTHER" id="PTHR13710:SF105">
    <property type="entry name" value="ATP-DEPENDENT DNA HELICASE Q1"/>
    <property type="match status" value="1"/>
</dbReference>
<dbReference type="STRING" id="225848.Sps_00798"/>
<dbReference type="CDD" id="cd18018">
    <property type="entry name" value="DEXHc_RecQ4-like"/>
    <property type="match status" value="1"/>
</dbReference>
<dbReference type="InterPro" id="IPR014001">
    <property type="entry name" value="Helicase_ATP-bd"/>
</dbReference>
<keyword evidence="5" id="KW-0067">ATP-binding</keyword>
<dbReference type="GO" id="GO:0043138">
    <property type="term" value="F:3'-5' DNA helicase activity"/>
    <property type="evidence" value="ECO:0007669"/>
    <property type="project" value="UniProtKB-EC"/>
</dbReference>
<dbReference type="GO" id="GO:0030894">
    <property type="term" value="C:replisome"/>
    <property type="evidence" value="ECO:0007669"/>
    <property type="project" value="TreeGrafter"/>
</dbReference>
<evidence type="ECO:0000256" key="9">
    <source>
        <dbReference type="ARBA" id="ARBA00034808"/>
    </source>
</evidence>
<gene>
    <name evidence="12" type="ORF">Sps_00798</name>
</gene>
<dbReference type="GO" id="GO:0043590">
    <property type="term" value="C:bacterial nucleoid"/>
    <property type="evidence" value="ECO:0007669"/>
    <property type="project" value="TreeGrafter"/>
</dbReference>
<dbReference type="InterPro" id="IPR011545">
    <property type="entry name" value="DEAD/DEAH_box_helicase_dom"/>
</dbReference>
<evidence type="ECO:0000256" key="5">
    <source>
        <dbReference type="ARBA" id="ARBA00022840"/>
    </source>
</evidence>
<keyword evidence="3 12" id="KW-0378">Hydrolase</keyword>
<dbReference type="GO" id="GO:0006281">
    <property type="term" value="P:DNA repair"/>
    <property type="evidence" value="ECO:0007669"/>
    <property type="project" value="TreeGrafter"/>
</dbReference>
<dbReference type="AlphaFoldDB" id="A0A1S6HKF1"/>
<dbReference type="InterPro" id="IPR036388">
    <property type="entry name" value="WH-like_DNA-bd_sf"/>
</dbReference>
<reference evidence="12 13" key="1">
    <citation type="submission" date="2016-03" db="EMBL/GenBank/DDBJ databases">
        <title>Complete genome sequence of Shewanella psychrophila WP2, a deep sea bacterium isolated from west Pacific sediment.</title>
        <authorList>
            <person name="Xu G."/>
            <person name="Jian H."/>
        </authorList>
    </citation>
    <scope>NUCLEOTIDE SEQUENCE [LARGE SCALE GENOMIC DNA]</scope>
    <source>
        <strain evidence="12 13">WP2</strain>
    </source>
</reference>
<dbReference type="CDD" id="cd18794">
    <property type="entry name" value="SF2_C_RecQ"/>
    <property type="match status" value="1"/>
</dbReference>
<dbReference type="GO" id="GO:0016787">
    <property type="term" value="F:hydrolase activity"/>
    <property type="evidence" value="ECO:0007669"/>
    <property type="project" value="UniProtKB-KW"/>
</dbReference>
<dbReference type="RefSeq" id="WP_077751334.1">
    <property type="nucleotide sequence ID" value="NZ_CP014782.1"/>
</dbReference>
<feature type="domain" description="Helicase C-terminal" evidence="11">
    <location>
        <begin position="222"/>
        <end position="369"/>
    </location>
</feature>
<feature type="domain" description="Helicase ATP-binding" evidence="10">
    <location>
        <begin position="31"/>
        <end position="199"/>
    </location>
</feature>
<accession>A0A1S6HKF1</accession>
<comment type="similarity">
    <text evidence="1">Belongs to the helicase family. RecQ subfamily.</text>
</comment>
<dbReference type="Gene3D" id="1.10.10.10">
    <property type="entry name" value="Winged helix-like DNA-binding domain superfamily/Winged helix DNA-binding domain"/>
    <property type="match status" value="1"/>
</dbReference>
<evidence type="ECO:0000256" key="2">
    <source>
        <dbReference type="ARBA" id="ARBA00022741"/>
    </source>
</evidence>
<dbReference type="EC" id="5.6.2.4" evidence="9"/>
<dbReference type="GO" id="GO:0009378">
    <property type="term" value="F:four-way junction helicase activity"/>
    <property type="evidence" value="ECO:0007669"/>
    <property type="project" value="TreeGrafter"/>
</dbReference>
<dbReference type="InterPro" id="IPR004589">
    <property type="entry name" value="DNA_helicase_ATP-dep_RecQ"/>
</dbReference>
<dbReference type="GO" id="GO:0003677">
    <property type="term" value="F:DNA binding"/>
    <property type="evidence" value="ECO:0007669"/>
    <property type="project" value="UniProtKB-KW"/>
</dbReference>
<keyword evidence="13" id="KW-1185">Reference proteome</keyword>
<evidence type="ECO:0000259" key="10">
    <source>
        <dbReference type="PROSITE" id="PS51192"/>
    </source>
</evidence>
<dbReference type="SUPFAM" id="SSF52540">
    <property type="entry name" value="P-loop containing nucleoside triphosphate hydrolases"/>
    <property type="match status" value="1"/>
</dbReference>
<dbReference type="PROSITE" id="PS51192">
    <property type="entry name" value="HELICASE_ATP_BIND_1"/>
    <property type="match status" value="1"/>
</dbReference>
<dbReference type="GO" id="GO:0005524">
    <property type="term" value="F:ATP binding"/>
    <property type="evidence" value="ECO:0007669"/>
    <property type="project" value="UniProtKB-KW"/>
</dbReference>
<keyword evidence="4 12" id="KW-0347">Helicase</keyword>
<organism evidence="12 13">
    <name type="scientific">Shewanella psychrophila</name>
    <dbReference type="NCBI Taxonomy" id="225848"/>
    <lineage>
        <taxon>Bacteria</taxon>
        <taxon>Pseudomonadati</taxon>
        <taxon>Pseudomonadota</taxon>
        <taxon>Gammaproteobacteria</taxon>
        <taxon>Alteromonadales</taxon>
        <taxon>Shewanellaceae</taxon>
        <taxon>Shewanella</taxon>
    </lineage>
</organism>
<evidence type="ECO:0000256" key="4">
    <source>
        <dbReference type="ARBA" id="ARBA00022806"/>
    </source>
</evidence>
<dbReference type="PANTHER" id="PTHR13710">
    <property type="entry name" value="DNA HELICASE RECQ FAMILY MEMBER"/>
    <property type="match status" value="1"/>
</dbReference>